<organism evidence="1">
    <name type="scientific">marine sediment metagenome</name>
    <dbReference type="NCBI Taxonomy" id="412755"/>
    <lineage>
        <taxon>unclassified sequences</taxon>
        <taxon>metagenomes</taxon>
        <taxon>ecological metagenomes</taxon>
    </lineage>
</organism>
<accession>X0RT77</accession>
<sequence length="347" mass="38364">MNANINVNAVNGPATDPSTAGSLTGNLAVEKLFAEINGRKDCLSAPLRYVIDSWQELLVNHWKDIKNYNLADLSGKMTGIATAFFDRHASGDAGIEIDWDGIYVSAYYSVFIKSEKGPTFLFPFDLIRYSTFQGFVERLVQELVFCLDFPAAGDLPLPLSRLVDKIPAIANECSPGLSKIELQVVEATITSSPGLTGIKDKALLLETPKSIRRIRSIKQKLTSLGIINEGTRINYPVLGLIPYVVYHARKRPVPWKDFTYLEIDCSRDMRVTVVFIPEQKTSEALVLLNRLGTVSPLVKGGSCYNFSLFNSGTGSWDIDIKKIFTASKGESKKLDFTAFELKPPIGQ</sequence>
<dbReference type="EMBL" id="BARS01002732">
    <property type="protein sequence ID" value="GAF71978.1"/>
    <property type="molecule type" value="Genomic_DNA"/>
</dbReference>
<feature type="non-terminal residue" evidence="1">
    <location>
        <position position="347"/>
    </location>
</feature>
<proteinExistence type="predicted"/>
<evidence type="ECO:0000313" key="1">
    <source>
        <dbReference type="EMBL" id="GAF71978.1"/>
    </source>
</evidence>
<name>X0RT77_9ZZZZ</name>
<reference evidence="1" key="1">
    <citation type="journal article" date="2014" name="Front. Microbiol.">
        <title>High frequency of phylogenetically diverse reductive dehalogenase-homologous genes in deep subseafloor sedimentary metagenomes.</title>
        <authorList>
            <person name="Kawai M."/>
            <person name="Futagami T."/>
            <person name="Toyoda A."/>
            <person name="Takaki Y."/>
            <person name="Nishi S."/>
            <person name="Hori S."/>
            <person name="Arai W."/>
            <person name="Tsubouchi T."/>
            <person name="Morono Y."/>
            <person name="Uchiyama I."/>
            <person name="Ito T."/>
            <person name="Fujiyama A."/>
            <person name="Inagaki F."/>
            <person name="Takami H."/>
        </authorList>
    </citation>
    <scope>NUCLEOTIDE SEQUENCE</scope>
    <source>
        <strain evidence="1">Expedition CK06-06</strain>
    </source>
</reference>
<comment type="caution">
    <text evidence="1">The sequence shown here is derived from an EMBL/GenBank/DDBJ whole genome shotgun (WGS) entry which is preliminary data.</text>
</comment>
<protein>
    <submittedName>
        <fullName evidence="1">Uncharacterized protein</fullName>
    </submittedName>
</protein>
<dbReference type="AlphaFoldDB" id="X0RT77"/>
<gene>
    <name evidence="1" type="ORF">S01H1_05243</name>
</gene>